<dbReference type="EMBL" id="FORG01000033">
    <property type="protein sequence ID" value="SFK17044.1"/>
    <property type="molecule type" value="Genomic_DNA"/>
</dbReference>
<proteinExistence type="predicted"/>
<evidence type="ECO:0000313" key="2">
    <source>
        <dbReference type="EMBL" id="PHM36556.1"/>
    </source>
</evidence>
<dbReference type="Proteomes" id="UP000224607">
    <property type="component" value="Unassembled WGS sequence"/>
</dbReference>
<keyword evidence="5" id="KW-1185">Reference proteome</keyword>
<evidence type="ECO:0000259" key="1">
    <source>
        <dbReference type="PROSITE" id="PS50943"/>
    </source>
</evidence>
<sequence>MENNAKNIKALRLKTGLTQKEMAERYGVGIRTWQKKEEDGTQSSQKLSNFDFEYLLLLAGEHPDFVLEKRNKEIAS</sequence>
<dbReference type="AlphaFoldDB" id="A0A1I3XBZ7"/>
<feature type="domain" description="HTH cro/C1-type" evidence="1">
    <location>
        <begin position="8"/>
        <end position="28"/>
    </location>
</feature>
<dbReference type="CDD" id="cd00093">
    <property type="entry name" value="HTH_XRE"/>
    <property type="match status" value="1"/>
</dbReference>
<evidence type="ECO:0000313" key="4">
    <source>
        <dbReference type="Proteomes" id="UP000198919"/>
    </source>
</evidence>
<reference evidence="3" key="1">
    <citation type="submission" date="2016-10" db="EMBL/GenBank/DDBJ databases">
        <authorList>
            <person name="de Groot N.N."/>
        </authorList>
    </citation>
    <scope>NUCLEOTIDE SEQUENCE [LARGE SCALE GENOMIC DNA]</scope>
    <source>
        <strain evidence="3">DSM 17908</strain>
    </source>
</reference>
<dbReference type="Proteomes" id="UP000198919">
    <property type="component" value="Unassembled WGS sequence"/>
</dbReference>
<reference evidence="4" key="2">
    <citation type="submission" date="2016-10" db="EMBL/GenBank/DDBJ databases">
        <authorList>
            <person name="Varghese N."/>
            <person name="Submissions S."/>
        </authorList>
    </citation>
    <scope>NUCLEOTIDE SEQUENCE [LARGE SCALE GENOMIC DNA]</scope>
    <source>
        <strain evidence="4">DSM 17908</strain>
    </source>
</reference>
<dbReference type="Gene3D" id="1.10.260.40">
    <property type="entry name" value="lambda repressor-like DNA-binding domains"/>
    <property type="match status" value="1"/>
</dbReference>
<protein>
    <recommendedName>
        <fullName evidence="1">HTH cro/C1-type domain-containing protein</fullName>
    </recommendedName>
</protein>
<evidence type="ECO:0000313" key="5">
    <source>
        <dbReference type="Proteomes" id="UP000224607"/>
    </source>
</evidence>
<evidence type="ECO:0000313" key="3">
    <source>
        <dbReference type="EMBL" id="SFK17044.1"/>
    </source>
</evidence>
<gene>
    <name evidence="3" type="ORF">SAMN05421680_13340</name>
    <name evidence="2" type="ORF">Xmau_04226</name>
</gene>
<dbReference type="OrthoDB" id="6625856at2"/>
<dbReference type="PROSITE" id="PS50943">
    <property type="entry name" value="HTH_CROC1"/>
    <property type="match status" value="1"/>
</dbReference>
<accession>A0A1I3XBZ7</accession>
<dbReference type="STRING" id="351675.SAMN05421680_13340"/>
<name>A0A1I3XBZ7_9GAMM</name>
<dbReference type="GeneID" id="6166485"/>
<organism evidence="3 4">
    <name type="scientific">Xenorhabdus mauleonii</name>
    <dbReference type="NCBI Taxonomy" id="351675"/>
    <lineage>
        <taxon>Bacteria</taxon>
        <taxon>Pseudomonadati</taxon>
        <taxon>Pseudomonadota</taxon>
        <taxon>Gammaproteobacteria</taxon>
        <taxon>Enterobacterales</taxon>
        <taxon>Morganellaceae</taxon>
        <taxon>Xenorhabdus</taxon>
    </lineage>
</organism>
<reference evidence="2 5" key="3">
    <citation type="journal article" date="2017" name="Nat. Microbiol.">
        <title>Natural product diversity associated with the nematode symbionts Photorhabdus and Xenorhabdus.</title>
        <authorList>
            <person name="Tobias N.J."/>
            <person name="Wolff H."/>
            <person name="Djahanschiri B."/>
            <person name="Grundmann F."/>
            <person name="Kronenwerth M."/>
            <person name="Shi Y.M."/>
            <person name="Simonyi S."/>
            <person name="Grun P."/>
            <person name="Shapiro-Ilan D."/>
            <person name="Pidot S.J."/>
            <person name="Stinear T.P."/>
            <person name="Ebersberger I."/>
            <person name="Bode H.B."/>
        </authorList>
    </citation>
    <scope>NUCLEOTIDE SEQUENCE [LARGE SCALE GENOMIC DNA]</scope>
    <source>
        <strain evidence="2 5">DSM 17908</strain>
    </source>
</reference>
<dbReference type="EMBL" id="NITY01000027">
    <property type="protein sequence ID" value="PHM36556.1"/>
    <property type="molecule type" value="Genomic_DNA"/>
</dbReference>
<dbReference type="InterPro" id="IPR010982">
    <property type="entry name" value="Lambda_DNA-bd_dom_sf"/>
</dbReference>
<dbReference type="SUPFAM" id="SSF47413">
    <property type="entry name" value="lambda repressor-like DNA-binding domains"/>
    <property type="match status" value="1"/>
</dbReference>
<dbReference type="RefSeq" id="WP_012368910.1">
    <property type="nucleotide sequence ID" value="NZ_CAWNQB010000020.1"/>
</dbReference>
<dbReference type="InterPro" id="IPR001387">
    <property type="entry name" value="Cro/C1-type_HTH"/>
</dbReference>
<dbReference type="GO" id="GO:0003677">
    <property type="term" value="F:DNA binding"/>
    <property type="evidence" value="ECO:0007669"/>
    <property type="project" value="InterPro"/>
</dbReference>